<dbReference type="PANTHER" id="PTHR42663:SF6">
    <property type="entry name" value="HYDROLASE C777.06C-RELATED"/>
    <property type="match status" value="1"/>
</dbReference>
<dbReference type="SUPFAM" id="SSF56281">
    <property type="entry name" value="Metallo-hydrolase/oxidoreductase"/>
    <property type="match status" value="1"/>
</dbReference>
<dbReference type="EMBL" id="PDLO01000001">
    <property type="protein sequence ID" value="PHL00010.1"/>
    <property type="molecule type" value="Genomic_DNA"/>
</dbReference>
<reference evidence="2 3" key="1">
    <citation type="submission" date="2017-10" db="EMBL/GenBank/DDBJ databases">
        <title>The draft genome sequence of Lewinella marina KCTC 32374.</title>
        <authorList>
            <person name="Wang K."/>
        </authorList>
    </citation>
    <scope>NUCLEOTIDE SEQUENCE [LARGE SCALE GENOMIC DNA]</scope>
    <source>
        <strain evidence="2 3">MKG-38</strain>
    </source>
</reference>
<dbReference type="Proteomes" id="UP000226437">
    <property type="component" value="Unassembled WGS sequence"/>
</dbReference>
<dbReference type="AlphaFoldDB" id="A0A2G0CJ55"/>
<organism evidence="2 3">
    <name type="scientific">Neolewinella marina</name>
    <dbReference type="NCBI Taxonomy" id="438751"/>
    <lineage>
        <taxon>Bacteria</taxon>
        <taxon>Pseudomonadati</taxon>
        <taxon>Bacteroidota</taxon>
        <taxon>Saprospiria</taxon>
        <taxon>Saprospirales</taxon>
        <taxon>Lewinellaceae</taxon>
        <taxon>Neolewinella</taxon>
    </lineage>
</organism>
<sequence length="252" mass="28122">MYLRLLGTATSQGVPVIGCHCAACTSTDPRDQRLRASAVLCAGEARFNIDAGPDFRHQMLAAGMERLDAILLTHEHNDHTAGIDDVRPFCFMQQMDMPVYCLDRVARELRERFAYAFTDYPGVPKLDVRRVDFGDRIEFGGQSVELLRVNHGNLPILGIRVGKLAYLTDVKTLPEETLARLTDLDTLIISCLNHHGTHSHMSVEESLAYVDRLRPRRTVLFHLSHRLGPHAEFSASLPAGVEVGYDGMQLTV</sequence>
<evidence type="ECO:0000313" key="3">
    <source>
        <dbReference type="Proteomes" id="UP000226437"/>
    </source>
</evidence>
<accession>A0A2G0CJ55</accession>
<dbReference type="OrthoDB" id="9781189at2"/>
<protein>
    <submittedName>
        <fullName evidence="2">MBL fold metallo-hydrolase</fullName>
    </submittedName>
</protein>
<evidence type="ECO:0000259" key="1">
    <source>
        <dbReference type="SMART" id="SM00849"/>
    </source>
</evidence>
<dbReference type="GO" id="GO:0016787">
    <property type="term" value="F:hydrolase activity"/>
    <property type="evidence" value="ECO:0007669"/>
    <property type="project" value="UniProtKB-KW"/>
</dbReference>
<keyword evidence="3" id="KW-1185">Reference proteome</keyword>
<keyword evidence="2" id="KW-0378">Hydrolase</keyword>
<feature type="domain" description="Metallo-beta-lactamase" evidence="1">
    <location>
        <begin position="34"/>
        <end position="225"/>
    </location>
</feature>
<evidence type="ECO:0000313" key="2">
    <source>
        <dbReference type="EMBL" id="PHL00010.1"/>
    </source>
</evidence>
<dbReference type="InterPro" id="IPR036866">
    <property type="entry name" value="RibonucZ/Hydroxyglut_hydro"/>
</dbReference>
<name>A0A2G0CJ55_9BACT</name>
<dbReference type="Gene3D" id="3.60.15.10">
    <property type="entry name" value="Ribonuclease Z/Hydroxyacylglutathione hydrolase-like"/>
    <property type="match status" value="1"/>
</dbReference>
<dbReference type="RefSeq" id="WP_099104988.1">
    <property type="nucleotide sequence ID" value="NZ_JAATJF010000001.1"/>
</dbReference>
<dbReference type="PANTHER" id="PTHR42663">
    <property type="entry name" value="HYDROLASE C777.06C-RELATED-RELATED"/>
    <property type="match status" value="1"/>
</dbReference>
<dbReference type="SMART" id="SM00849">
    <property type="entry name" value="Lactamase_B"/>
    <property type="match status" value="1"/>
</dbReference>
<proteinExistence type="predicted"/>
<comment type="caution">
    <text evidence="2">The sequence shown here is derived from an EMBL/GenBank/DDBJ whole genome shotgun (WGS) entry which is preliminary data.</text>
</comment>
<dbReference type="Pfam" id="PF12706">
    <property type="entry name" value="Lactamase_B_2"/>
    <property type="match status" value="1"/>
</dbReference>
<dbReference type="CDD" id="cd16279">
    <property type="entry name" value="metallo-hydrolase-like_MBL-fold"/>
    <property type="match status" value="1"/>
</dbReference>
<gene>
    <name evidence="2" type="ORF">CGL56_02905</name>
</gene>
<dbReference type="InterPro" id="IPR001279">
    <property type="entry name" value="Metallo-B-lactamas"/>
</dbReference>